<keyword evidence="2" id="KW-1185">Reference proteome</keyword>
<dbReference type="SUPFAM" id="SSF140566">
    <property type="entry name" value="FlgN-like"/>
    <property type="match status" value="1"/>
</dbReference>
<evidence type="ECO:0008006" key="3">
    <source>
        <dbReference type="Google" id="ProtNLM"/>
    </source>
</evidence>
<organism evidence="1 2">
    <name type="scientific">Wansuia hejianensis</name>
    <dbReference type="NCBI Taxonomy" id="2763667"/>
    <lineage>
        <taxon>Bacteria</taxon>
        <taxon>Bacillati</taxon>
        <taxon>Bacillota</taxon>
        <taxon>Clostridia</taxon>
        <taxon>Lachnospirales</taxon>
        <taxon>Lachnospiraceae</taxon>
        <taxon>Wansuia</taxon>
    </lineage>
</organism>
<reference evidence="1 2" key="1">
    <citation type="submission" date="2020-08" db="EMBL/GenBank/DDBJ databases">
        <title>Genome public.</title>
        <authorList>
            <person name="Liu C."/>
            <person name="Sun Q."/>
        </authorList>
    </citation>
    <scope>NUCLEOTIDE SEQUENCE [LARGE SCALE GENOMIC DNA]</scope>
    <source>
        <strain evidence="1 2">NSJ-26</strain>
    </source>
</reference>
<name>A0A926EZD2_9FIRM</name>
<dbReference type="Gene3D" id="1.20.58.300">
    <property type="entry name" value="FlgN-like"/>
    <property type="match status" value="1"/>
</dbReference>
<dbReference type="Proteomes" id="UP000601522">
    <property type="component" value="Unassembled WGS sequence"/>
</dbReference>
<proteinExistence type="predicted"/>
<dbReference type="RefSeq" id="WP_249323144.1">
    <property type="nucleotide sequence ID" value="NZ_JACRTK010000001.1"/>
</dbReference>
<dbReference type="InterPro" id="IPR036679">
    <property type="entry name" value="FlgN-like_sf"/>
</dbReference>
<protein>
    <recommendedName>
        <fullName evidence="3">Flagellar protein FlgN</fullName>
    </recommendedName>
</protein>
<accession>A0A926EZD2</accession>
<gene>
    <name evidence="1" type="ORF">H8689_04115</name>
</gene>
<comment type="caution">
    <text evidence="1">The sequence shown here is derived from an EMBL/GenBank/DDBJ whole genome shotgun (WGS) entry which is preliminary data.</text>
</comment>
<dbReference type="EMBL" id="JACRTK010000001">
    <property type="protein sequence ID" value="MBC8590327.1"/>
    <property type="molecule type" value="Genomic_DNA"/>
</dbReference>
<dbReference type="AlphaFoldDB" id="A0A926EZD2"/>
<sequence length="123" mass="14077">MTAEQELLGLLKSIEDLLEEEKKALLENNGEKVAEIVQQKNKCIDRLSEFKGMNMDKNQKIVSLIEEINTKQELNLLLTQQALDYQNALLESISQNMKNESNTYSSKGNYQKKKSINLIDQSV</sequence>
<dbReference type="GO" id="GO:0044780">
    <property type="term" value="P:bacterial-type flagellum assembly"/>
    <property type="evidence" value="ECO:0007669"/>
    <property type="project" value="InterPro"/>
</dbReference>
<evidence type="ECO:0000313" key="2">
    <source>
        <dbReference type="Proteomes" id="UP000601522"/>
    </source>
</evidence>
<evidence type="ECO:0000313" key="1">
    <source>
        <dbReference type="EMBL" id="MBC8590327.1"/>
    </source>
</evidence>